<dbReference type="Proteomes" id="UP000005239">
    <property type="component" value="Unassembled WGS sequence"/>
</dbReference>
<proteinExistence type="predicted"/>
<sequence>MTRMPTMAMAITVPMDILDPAVMPFSDSQPMFSIIDHLGEAADLLINKPTVPSLCSLQNGLAAVAGAPSISIRSYLGMN</sequence>
<dbReference type="AlphaFoldDB" id="A0A2A6B8F1"/>
<name>A0A2A6B8F1_PRIPA</name>
<reference evidence="2" key="1">
    <citation type="journal article" date="2008" name="Nat. Genet.">
        <title>The Pristionchus pacificus genome provides a unique perspective on nematode lifestyle and parasitism.</title>
        <authorList>
            <person name="Dieterich C."/>
            <person name="Clifton S.W."/>
            <person name="Schuster L.N."/>
            <person name="Chinwalla A."/>
            <person name="Delehaunty K."/>
            <person name="Dinkelacker I."/>
            <person name="Fulton L."/>
            <person name="Fulton R."/>
            <person name="Godfrey J."/>
            <person name="Minx P."/>
            <person name="Mitreva M."/>
            <person name="Roeseler W."/>
            <person name="Tian H."/>
            <person name="Witte H."/>
            <person name="Yang S.P."/>
            <person name="Wilson R.K."/>
            <person name="Sommer R.J."/>
        </authorList>
    </citation>
    <scope>NUCLEOTIDE SEQUENCE [LARGE SCALE GENOMIC DNA]</scope>
    <source>
        <strain evidence="2">PS312</strain>
    </source>
</reference>
<gene>
    <name evidence="1" type="primary">WBGene00282235</name>
</gene>
<reference evidence="1" key="2">
    <citation type="submission" date="2022-06" db="UniProtKB">
        <authorList>
            <consortium name="EnsemblMetazoa"/>
        </authorList>
    </citation>
    <scope>IDENTIFICATION</scope>
    <source>
        <strain evidence="1">PS312</strain>
    </source>
</reference>
<accession>A0A8R1YYW0</accession>
<dbReference type="EnsemblMetazoa" id="PPA43866.1">
    <property type="protein sequence ID" value="PPA43866.1"/>
    <property type="gene ID" value="WBGene00282235"/>
</dbReference>
<organism evidence="1 2">
    <name type="scientific">Pristionchus pacificus</name>
    <name type="common">Parasitic nematode worm</name>
    <dbReference type="NCBI Taxonomy" id="54126"/>
    <lineage>
        <taxon>Eukaryota</taxon>
        <taxon>Metazoa</taxon>
        <taxon>Ecdysozoa</taxon>
        <taxon>Nematoda</taxon>
        <taxon>Chromadorea</taxon>
        <taxon>Rhabditida</taxon>
        <taxon>Rhabditina</taxon>
        <taxon>Diplogasteromorpha</taxon>
        <taxon>Diplogasteroidea</taxon>
        <taxon>Neodiplogasteridae</taxon>
        <taxon>Pristionchus</taxon>
    </lineage>
</organism>
<protein>
    <submittedName>
        <fullName evidence="1">Uncharacterized protein</fullName>
    </submittedName>
</protein>
<keyword evidence="2" id="KW-1185">Reference proteome</keyword>
<accession>A0A2A6B8F1</accession>
<evidence type="ECO:0000313" key="1">
    <source>
        <dbReference type="EnsemblMetazoa" id="PPA43866.1"/>
    </source>
</evidence>
<evidence type="ECO:0000313" key="2">
    <source>
        <dbReference type="Proteomes" id="UP000005239"/>
    </source>
</evidence>